<dbReference type="EMBL" id="UGSC01000001">
    <property type="protein sequence ID" value="SUA67227.1"/>
    <property type="molecule type" value="Genomic_DNA"/>
</dbReference>
<dbReference type="RefSeq" id="WP_016821231.1">
    <property type="nucleotide sequence ID" value="NZ_CP009909.1"/>
</dbReference>
<evidence type="ECO:0000313" key="2">
    <source>
        <dbReference type="Proteomes" id="UP000254400"/>
    </source>
</evidence>
<sequence length="165" mass="19417">MLLRRRAASAFVRKLLYFAIICGLLWLLWMGLRGVMSTGEGDQAVEALNEFYTMEQSGNFGGSWELFHSQMKKKFEKSTYVQQRAHVFMQDMGTDTFTFELGEPQAEYDIRTDSNGEDLGKVYRITVTQHYKTRFGTFDIVQPCYVTQEDEEWRVLWIYKEKEQT</sequence>
<accession>A0A0F6EWW8</accession>
<dbReference type="SUPFAM" id="SSF54427">
    <property type="entry name" value="NTF2-like"/>
    <property type="match status" value="1"/>
</dbReference>
<dbReference type="InterPro" id="IPR032710">
    <property type="entry name" value="NTF2-like_dom_sf"/>
</dbReference>
<evidence type="ECO:0000313" key="1">
    <source>
        <dbReference type="EMBL" id="SUA67227.1"/>
    </source>
</evidence>
<proteinExistence type="predicted"/>
<name>A0A0F6EWW8_PAEPO</name>
<dbReference type="GeneID" id="93350016"/>
<gene>
    <name evidence="1" type="ORF">NCTC10343_01218</name>
</gene>
<reference evidence="1 2" key="1">
    <citation type="submission" date="2018-06" db="EMBL/GenBank/DDBJ databases">
        <authorList>
            <consortium name="Pathogen Informatics"/>
            <person name="Doyle S."/>
        </authorList>
    </citation>
    <scope>NUCLEOTIDE SEQUENCE [LARGE SCALE GENOMIC DNA]</scope>
    <source>
        <strain evidence="1 2">NCTC10343</strain>
    </source>
</reference>
<dbReference type="AlphaFoldDB" id="A0A0F6EWW8"/>
<organism evidence="1 2">
    <name type="scientific">Paenibacillus polymyxa</name>
    <name type="common">Bacillus polymyxa</name>
    <dbReference type="NCBI Taxonomy" id="1406"/>
    <lineage>
        <taxon>Bacteria</taxon>
        <taxon>Bacillati</taxon>
        <taxon>Bacillota</taxon>
        <taxon>Bacilli</taxon>
        <taxon>Bacillales</taxon>
        <taxon>Paenibacillaceae</taxon>
        <taxon>Paenibacillus</taxon>
    </lineage>
</organism>
<dbReference type="Proteomes" id="UP000254400">
    <property type="component" value="Unassembled WGS sequence"/>
</dbReference>
<protein>
    <submittedName>
        <fullName evidence="1">Uncharacterized protein</fullName>
    </submittedName>
</protein>